<dbReference type="Pfam" id="PF07702">
    <property type="entry name" value="UTRA"/>
    <property type="match status" value="1"/>
</dbReference>
<dbReference type="CDD" id="cd07377">
    <property type="entry name" value="WHTH_GntR"/>
    <property type="match status" value="1"/>
</dbReference>
<dbReference type="Pfam" id="PF00392">
    <property type="entry name" value="GntR"/>
    <property type="match status" value="1"/>
</dbReference>
<reference evidence="5" key="1">
    <citation type="journal article" date="2015" name="Proc. Natl. Acad. Sci. U.S.A.">
        <title>Bacterial clade with the ribosomal RNA operon on a small plasmid rather than the chromosome.</title>
        <authorList>
            <person name="Anda M."/>
            <person name="Ohtsubo Y."/>
            <person name="Okubo T."/>
            <person name="Sugawara M."/>
            <person name="Nagata Y."/>
            <person name="Tsuda M."/>
            <person name="Minamisawa K."/>
            <person name="Mitsui H."/>
        </authorList>
    </citation>
    <scope>NUCLEOTIDE SEQUENCE</scope>
    <source>
        <strain evidence="5">JCM 14755</strain>
    </source>
</reference>
<dbReference type="SUPFAM" id="SSF64288">
    <property type="entry name" value="Chorismate lyase-like"/>
    <property type="match status" value="1"/>
</dbReference>
<dbReference type="SUPFAM" id="SSF46785">
    <property type="entry name" value="Winged helix' DNA-binding domain"/>
    <property type="match status" value="1"/>
</dbReference>
<evidence type="ECO:0000256" key="3">
    <source>
        <dbReference type="ARBA" id="ARBA00023163"/>
    </source>
</evidence>
<evidence type="ECO:0000256" key="2">
    <source>
        <dbReference type="ARBA" id="ARBA00023125"/>
    </source>
</evidence>
<organism evidence="5">
    <name type="scientific">Aureimonas frigidaquae</name>
    <dbReference type="NCBI Taxonomy" id="424757"/>
    <lineage>
        <taxon>Bacteria</taxon>
        <taxon>Pseudomonadati</taxon>
        <taxon>Pseudomonadota</taxon>
        <taxon>Alphaproteobacteria</taxon>
        <taxon>Hyphomicrobiales</taxon>
        <taxon>Aurantimonadaceae</taxon>
        <taxon>Aureimonas</taxon>
    </lineage>
</organism>
<keyword evidence="3" id="KW-0804">Transcription</keyword>
<accession>A0A0P0Z0L1</accession>
<name>A0A0P0Z0L1_9HYPH</name>
<dbReference type="InterPro" id="IPR011663">
    <property type="entry name" value="UTRA"/>
</dbReference>
<dbReference type="InterPro" id="IPR050679">
    <property type="entry name" value="Bact_HTH_transcr_reg"/>
</dbReference>
<dbReference type="SMART" id="SM00345">
    <property type="entry name" value="HTH_GNTR"/>
    <property type="match status" value="1"/>
</dbReference>
<evidence type="ECO:0000259" key="4">
    <source>
        <dbReference type="PROSITE" id="PS50949"/>
    </source>
</evidence>
<dbReference type="Gene3D" id="3.40.1410.10">
    <property type="entry name" value="Chorismate lyase-like"/>
    <property type="match status" value="1"/>
</dbReference>
<dbReference type="EMBL" id="LC066375">
    <property type="protein sequence ID" value="BAT27424.1"/>
    <property type="molecule type" value="Genomic_DNA"/>
</dbReference>
<feature type="domain" description="HTH gntR-type" evidence="4">
    <location>
        <begin position="34"/>
        <end position="102"/>
    </location>
</feature>
<dbReference type="GO" id="GO:0003700">
    <property type="term" value="F:DNA-binding transcription factor activity"/>
    <property type="evidence" value="ECO:0007669"/>
    <property type="project" value="InterPro"/>
</dbReference>
<dbReference type="InterPro" id="IPR028978">
    <property type="entry name" value="Chorismate_lyase_/UTRA_dom_sf"/>
</dbReference>
<dbReference type="PRINTS" id="PR00035">
    <property type="entry name" value="HTHGNTR"/>
</dbReference>
<dbReference type="Gene3D" id="1.10.10.10">
    <property type="entry name" value="Winged helix-like DNA-binding domain superfamily/Winged helix DNA-binding domain"/>
    <property type="match status" value="1"/>
</dbReference>
<sequence length="264" mass="28979">MCSPAGLDDTEQDVTQVATMDRNETAGEDALGFRPLYRQVRDMLVRRLADGIWPAGALLPSEMQLAAELGVSQGTVRKALDAMASENLVVRRQGKGTFVATHDEERIMFQFFKLVPDSGQRVFPDSQVLSVARSRANAGEQEVLNLSRMSEVVRITRLRSIAGRPAIVETISLPADTFREIEVMELPNNLYGLYALHFGVTIAKSDEKLKAVAATADEAAALQLPPGAPVLQISRIAYSLDGAPVEWRLSTCNTDAQHYHSELR</sequence>
<dbReference type="GO" id="GO:0003677">
    <property type="term" value="F:DNA binding"/>
    <property type="evidence" value="ECO:0007669"/>
    <property type="project" value="UniProtKB-KW"/>
</dbReference>
<keyword evidence="1" id="KW-0805">Transcription regulation</keyword>
<keyword evidence="2" id="KW-0238">DNA-binding</keyword>
<dbReference type="PANTHER" id="PTHR44846">
    <property type="entry name" value="MANNOSYL-D-GLYCERATE TRANSPORT/METABOLISM SYSTEM REPRESSOR MNGR-RELATED"/>
    <property type="match status" value="1"/>
</dbReference>
<dbReference type="InterPro" id="IPR036388">
    <property type="entry name" value="WH-like_DNA-bd_sf"/>
</dbReference>
<evidence type="ECO:0000256" key="1">
    <source>
        <dbReference type="ARBA" id="ARBA00023015"/>
    </source>
</evidence>
<dbReference type="InterPro" id="IPR036390">
    <property type="entry name" value="WH_DNA-bd_sf"/>
</dbReference>
<proteinExistence type="predicted"/>
<dbReference type="GO" id="GO:0045892">
    <property type="term" value="P:negative regulation of DNA-templated transcription"/>
    <property type="evidence" value="ECO:0007669"/>
    <property type="project" value="TreeGrafter"/>
</dbReference>
<dbReference type="SMART" id="SM00866">
    <property type="entry name" value="UTRA"/>
    <property type="match status" value="1"/>
</dbReference>
<dbReference type="AlphaFoldDB" id="A0A0P0Z0L1"/>
<dbReference type="PROSITE" id="PS50949">
    <property type="entry name" value="HTH_GNTR"/>
    <property type="match status" value="1"/>
</dbReference>
<dbReference type="InterPro" id="IPR000524">
    <property type="entry name" value="Tscrpt_reg_HTH_GntR"/>
</dbReference>
<protein>
    <submittedName>
        <fullName evidence="5">Transcriptional regulator, GntR family</fullName>
    </submittedName>
</protein>
<dbReference type="PANTHER" id="PTHR44846:SF1">
    <property type="entry name" value="MANNOSYL-D-GLYCERATE TRANSPORT_METABOLISM SYSTEM REPRESSOR MNGR-RELATED"/>
    <property type="match status" value="1"/>
</dbReference>
<evidence type="ECO:0000313" key="5">
    <source>
        <dbReference type="EMBL" id="BAT27424.1"/>
    </source>
</evidence>